<sequence>MRRVFVYEIPNVTNEQLSAYNIKEIKLSYYERQKVRQKIKIEEELEIIIILKDRTHIRPFSYIYIDSSSKTAYKVVPLEEECLVIEVDAPLSYLLLGHILGNMHLPIGIWENKVTTIFDPTVEYRLNKYGFKTNRLIVPFVELSEHTEHMHSHG</sequence>
<evidence type="ECO:0000256" key="1">
    <source>
        <dbReference type="ARBA" id="ARBA00022490"/>
    </source>
</evidence>
<reference evidence="5" key="1">
    <citation type="journal article" date="2010" name="Stand. Genomic Sci.">
        <title>Complete genome sequence of Thermocrinis albus type strain (HI 11/12T).</title>
        <authorList>
            <person name="Wirth R."/>
            <person name="Sikorski J."/>
            <person name="Brambilla E."/>
            <person name="Misra M."/>
            <person name="Lapidus A."/>
            <person name="Copeland A."/>
            <person name="Nolan M."/>
            <person name="Lucas S."/>
            <person name="Chen F."/>
            <person name="Tice H."/>
            <person name="Cheng J.F."/>
            <person name="Han C."/>
            <person name="Detter J.C."/>
            <person name="Tapia R."/>
            <person name="Bruce D."/>
            <person name="Goodwin L."/>
            <person name="Pitluck S."/>
            <person name="Pati A."/>
            <person name="Anderson I."/>
            <person name="Ivanova N."/>
            <person name="Mavromatis K."/>
            <person name="Mikhailova N."/>
            <person name="Chen A."/>
            <person name="Palaniappan K."/>
            <person name="Bilek Y."/>
            <person name="Hader T."/>
            <person name="Land M."/>
            <person name="Hauser L."/>
            <person name="Chang Y.J."/>
            <person name="Jeffries C.D."/>
            <person name="Tindall B.J."/>
            <person name="Rohde M."/>
            <person name="Goker M."/>
            <person name="Bristow J."/>
            <person name="Eisen J.A."/>
            <person name="Markowitz V."/>
            <person name="Hugenholtz P."/>
            <person name="Kyrpides N.C."/>
            <person name="Klenk H.P."/>
        </authorList>
    </citation>
    <scope>NUCLEOTIDE SEQUENCE [LARGE SCALE GENOMIC DNA]</scope>
    <source>
        <strain evidence="5">DSM 14484 / JCM 11386 / HI 11/12</strain>
    </source>
</reference>
<dbReference type="EMBL" id="CP001931">
    <property type="protein sequence ID" value="ADC89356.1"/>
    <property type="molecule type" value="Genomic_DNA"/>
</dbReference>
<keyword evidence="2" id="KW-0533">Nickel</keyword>
<dbReference type="GO" id="GO:0019627">
    <property type="term" value="P:urea metabolic process"/>
    <property type="evidence" value="ECO:0007669"/>
    <property type="project" value="InterPro"/>
</dbReference>
<evidence type="ECO:0000313" key="4">
    <source>
        <dbReference type="EMBL" id="ADC89356.1"/>
    </source>
</evidence>
<dbReference type="SUPFAM" id="SSF69737">
    <property type="entry name" value="Urease metallochaperone UreE, C-terminal domain"/>
    <property type="match status" value="1"/>
</dbReference>
<dbReference type="GO" id="GO:0006457">
    <property type="term" value="P:protein folding"/>
    <property type="evidence" value="ECO:0007669"/>
    <property type="project" value="InterPro"/>
</dbReference>
<organism evidence="4 5">
    <name type="scientific">Thermocrinis albus (strain DSM 14484 / JCM 11386 / HI 11/12)</name>
    <dbReference type="NCBI Taxonomy" id="638303"/>
    <lineage>
        <taxon>Bacteria</taxon>
        <taxon>Pseudomonadati</taxon>
        <taxon>Aquificota</taxon>
        <taxon>Aquificia</taxon>
        <taxon>Aquificales</taxon>
        <taxon>Aquificaceae</taxon>
        <taxon>Thermocrinis</taxon>
    </lineage>
</organism>
<dbReference type="InterPro" id="IPR012406">
    <property type="entry name" value="UreE"/>
</dbReference>
<dbReference type="Proteomes" id="UP000002043">
    <property type="component" value="Chromosome"/>
</dbReference>
<dbReference type="AlphaFoldDB" id="D3SQB9"/>
<dbReference type="KEGG" id="tal:Thal_0723"/>
<dbReference type="RefSeq" id="WP_012991762.1">
    <property type="nucleotide sequence ID" value="NC_013894.1"/>
</dbReference>
<proteinExistence type="predicted"/>
<dbReference type="STRING" id="638303.Thal_0723"/>
<dbReference type="GO" id="GO:0065003">
    <property type="term" value="P:protein-containing complex assembly"/>
    <property type="evidence" value="ECO:0007669"/>
    <property type="project" value="InterPro"/>
</dbReference>
<dbReference type="eggNOG" id="COG2371">
    <property type="taxonomic scope" value="Bacteria"/>
</dbReference>
<evidence type="ECO:0000256" key="3">
    <source>
        <dbReference type="ARBA" id="ARBA00023186"/>
    </source>
</evidence>
<keyword evidence="1" id="KW-0963">Cytoplasm</keyword>
<keyword evidence="3" id="KW-0143">Chaperone</keyword>
<evidence type="ECO:0000313" key="5">
    <source>
        <dbReference type="Proteomes" id="UP000002043"/>
    </source>
</evidence>
<gene>
    <name evidence="4" type="ordered locus">Thal_0723</name>
</gene>
<dbReference type="GO" id="GO:0005737">
    <property type="term" value="C:cytoplasm"/>
    <property type="evidence" value="ECO:0007669"/>
    <property type="project" value="InterPro"/>
</dbReference>
<evidence type="ECO:0000256" key="2">
    <source>
        <dbReference type="ARBA" id="ARBA00022596"/>
    </source>
</evidence>
<dbReference type="Gene3D" id="3.30.70.790">
    <property type="entry name" value="UreE, C-terminal domain"/>
    <property type="match status" value="1"/>
</dbReference>
<name>D3SQB9_THEAH</name>
<keyword evidence="5" id="KW-1185">Reference proteome</keyword>
<accession>D3SQB9</accession>
<dbReference type="HOGENOM" id="CLU_1703387_0_0_0"/>
<dbReference type="GO" id="GO:0016151">
    <property type="term" value="F:nickel cation binding"/>
    <property type="evidence" value="ECO:0007669"/>
    <property type="project" value="InterPro"/>
</dbReference>
<dbReference type="PIRSF" id="PIRSF036402">
    <property type="entry name" value="Ureas_acces_UreE"/>
    <property type="match status" value="1"/>
</dbReference>
<protein>
    <submittedName>
        <fullName evidence="4">Urease accessory protein UreE-like protein</fullName>
    </submittedName>
</protein>